<evidence type="ECO:0000256" key="8">
    <source>
        <dbReference type="ARBA" id="ARBA00023136"/>
    </source>
</evidence>
<keyword evidence="3" id="KW-0050">Antiport</keyword>
<feature type="transmembrane region" description="Helical" evidence="9">
    <location>
        <begin position="114"/>
        <end position="132"/>
    </location>
</feature>
<feature type="transmembrane region" description="Helical" evidence="9">
    <location>
        <begin position="421"/>
        <end position="444"/>
    </location>
</feature>
<dbReference type="GO" id="GO:0015297">
    <property type="term" value="F:antiporter activity"/>
    <property type="evidence" value="ECO:0007669"/>
    <property type="project" value="UniProtKB-KW"/>
</dbReference>
<dbReference type="RefSeq" id="WP_048193325.1">
    <property type="nucleotide sequence ID" value="NZ_CAAGSM010000007.1"/>
</dbReference>
<keyword evidence="5 9" id="KW-0812">Transmembrane</keyword>
<dbReference type="Pfam" id="PF00662">
    <property type="entry name" value="Proton_antipo_N"/>
    <property type="match status" value="1"/>
</dbReference>
<proteinExistence type="predicted"/>
<dbReference type="InterPro" id="IPR046806">
    <property type="entry name" value="MrpA_C/MbhE"/>
</dbReference>
<keyword evidence="15" id="KW-1185">Reference proteome</keyword>
<dbReference type="Pfam" id="PF20501">
    <property type="entry name" value="MbhE"/>
    <property type="match status" value="1"/>
</dbReference>
<evidence type="ECO:0000256" key="4">
    <source>
        <dbReference type="ARBA" id="ARBA00022475"/>
    </source>
</evidence>
<dbReference type="GO" id="GO:0005886">
    <property type="term" value="C:plasma membrane"/>
    <property type="evidence" value="ECO:0007669"/>
    <property type="project" value="UniProtKB-SubCell"/>
</dbReference>
<feature type="transmembrane region" description="Helical" evidence="9">
    <location>
        <begin position="169"/>
        <end position="193"/>
    </location>
</feature>
<feature type="transmembrane region" description="Helical" evidence="9">
    <location>
        <begin position="765"/>
        <end position="783"/>
    </location>
</feature>
<sequence>MDSFNAITAAIFLPFIFAGLIPVMEKILKQRVGWFAAATALTSFILIGLAAPEVLGDGHIVQGSISWIPSAGVNFAIYADGLAMMIGFIASGIGVLIMSYSNGYMSQKEDLKRYYQYLLLFMGSMIGMVFSANTIQLFIFWELTSITSFMLIGYWRHKPESIYGATKSLLITAAGGLAMLAGFLLLRTITGSFDLATIMSDPQVINAIKEHELFLITLILILIGAAAKSAQGPFYIWLPNAMEAPTPVSAFLHSATMVKAGIYLVARIHPIFSGTDAWFILVSGIGIITMLVAGFLAFRQTDIKGILAYSTISQLAYIMTMYGYTTHHEPGIGVAAATFHLLNHATFKACLFLVAGIVAHEAATRDIRKLGGLRREMPITFIVASIAALSMAGVPPLNGFLSKEMFYESSLEMGALLGGGFTFLIPACAVLGGVFTFAYSIKLIDGIFLGERSKEHLPEHIHEPPLTMLIPPAFLALLVILFGLVPSLPIHTIIEPTVSGILLETAHLHVKLWHGFTTSLMMTIATFILGILIYTRYDRIAAWQDKFNARFPWISVNYYYDNAVDSAKEKAFKFSTITQPGNIKYYMTAMLLLMIALVAIPVIILATNIVPSTLNFSIAPYEAILLLLLIVAALAAAVLPKYLPAIIALSALGYGVSLLFIYLKAPDLALTQILVETLSTIIFLLAITKIPQKYKEIIPKSVLFRDLAISLAVAASVFVVLLNATQGIMAPFESLSHYFIENSLPLAGGHNIVNVIIVDFRGYDTLGEISVLCLAALGVYNLIHSRGEEQ</sequence>
<dbReference type="InterPro" id="IPR025383">
    <property type="entry name" value="MrpA_C/MbhD"/>
</dbReference>
<dbReference type="PANTHER" id="PTHR43373:SF1">
    <property type="entry name" value="NA(+)_H(+) ANTIPORTER SUBUNIT A"/>
    <property type="match status" value="1"/>
</dbReference>
<feature type="transmembrane region" description="Helical" evidence="9">
    <location>
        <begin position="646"/>
        <end position="663"/>
    </location>
</feature>
<feature type="transmembrane region" description="Helical" evidence="9">
    <location>
        <begin position="669"/>
        <end position="687"/>
    </location>
</feature>
<feature type="transmembrane region" description="Helical" evidence="9">
    <location>
        <begin position="305"/>
        <end position="325"/>
    </location>
</feature>
<feature type="transmembrane region" description="Helical" evidence="9">
    <location>
        <begin position="6"/>
        <end position="23"/>
    </location>
</feature>
<reference evidence="14 15" key="1">
    <citation type="submission" date="2014-09" db="EMBL/GenBank/DDBJ databases">
        <title>Draft genome sequence of an obligately methylotrophic methanogen, Methanococcoides methylutens, isolated from marine sediment.</title>
        <authorList>
            <person name="Guan Y."/>
            <person name="Ngugi D.K."/>
            <person name="Blom J."/>
            <person name="Ali S."/>
            <person name="Ferry J.G."/>
            <person name="Stingl U."/>
        </authorList>
    </citation>
    <scope>NUCLEOTIDE SEQUENCE [LARGE SCALE GENOMIC DNA]</scope>
    <source>
        <strain evidence="14 15">DSM 2657</strain>
    </source>
</reference>
<feature type="transmembrane region" description="Helical" evidence="9">
    <location>
        <begin position="278"/>
        <end position="298"/>
    </location>
</feature>
<dbReference type="EMBL" id="JRHO01000005">
    <property type="protein sequence ID" value="KGK99600.1"/>
    <property type="molecule type" value="Genomic_DNA"/>
</dbReference>
<feature type="transmembrane region" description="Helical" evidence="9">
    <location>
        <begin position="512"/>
        <end position="534"/>
    </location>
</feature>
<gene>
    <name evidence="14" type="ORF">LI82_02335</name>
</gene>
<name>A0A099T341_METMT</name>
<dbReference type="OrthoDB" id="371891at2157"/>
<feature type="domain" description="MrpA C-terminal/MbhE" evidence="13">
    <location>
        <begin position="705"/>
        <end position="783"/>
    </location>
</feature>
<accession>A0A099T341</accession>
<evidence type="ECO:0000256" key="5">
    <source>
        <dbReference type="ARBA" id="ARBA00022692"/>
    </source>
</evidence>
<comment type="caution">
    <text evidence="14">The sequence shown here is derived from an EMBL/GenBank/DDBJ whole genome shotgun (WGS) entry which is preliminary data.</text>
</comment>
<dbReference type="GO" id="GO:0006811">
    <property type="term" value="P:monoatomic ion transport"/>
    <property type="evidence" value="ECO:0007669"/>
    <property type="project" value="UniProtKB-KW"/>
</dbReference>
<feature type="domain" description="MrpA C-terminal/MbhD" evidence="12">
    <location>
        <begin position="627"/>
        <end position="692"/>
    </location>
</feature>
<evidence type="ECO:0000259" key="12">
    <source>
        <dbReference type="Pfam" id="PF13244"/>
    </source>
</evidence>
<dbReference type="PANTHER" id="PTHR43373">
    <property type="entry name" value="NA(+)/H(+) ANTIPORTER SUBUNIT"/>
    <property type="match status" value="1"/>
</dbReference>
<evidence type="ECO:0000256" key="6">
    <source>
        <dbReference type="ARBA" id="ARBA00022989"/>
    </source>
</evidence>
<evidence type="ECO:0000256" key="7">
    <source>
        <dbReference type="ARBA" id="ARBA00023065"/>
    </source>
</evidence>
<feature type="transmembrane region" description="Helical" evidence="9">
    <location>
        <begin position="35"/>
        <end position="55"/>
    </location>
</feature>
<feature type="transmembrane region" description="Helical" evidence="9">
    <location>
        <begin position="465"/>
        <end position="485"/>
    </location>
</feature>
<feature type="domain" description="NADH:quinone oxidoreductase/Mrp antiporter transmembrane" evidence="10">
    <location>
        <begin position="131"/>
        <end position="417"/>
    </location>
</feature>
<evidence type="ECO:0000259" key="10">
    <source>
        <dbReference type="Pfam" id="PF00361"/>
    </source>
</evidence>
<keyword evidence="8 9" id="KW-0472">Membrane</keyword>
<dbReference type="InterPro" id="IPR050616">
    <property type="entry name" value="CPA3_Na-H_Antiporter_A"/>
</dbReference>
<dbReference type="InterPro" id="IPR001750">
    <property type="entry name" value="ND/Mrp_TM"/>
</dbReference>
<evidence type="ECO:0000256" key="9">
    <source>
        <dbReference type="SAM" id="Phobius"/>
    </source>
</evidence>
<keyword evidence="6 9" id="KW-1133">Transmembrane helix</keyword>
<dbReference type="Pfam" id="PF13244">
    <property type="entry name" value="MbhD"/>
    <property type="match status" value="1"/>
</dbReference>
<feature type="transmembrane region" description="Helical" evidence="9">
    <location>
        <begin position="75"/>
        <end position="102"/>
    </location>
</feature>
<feature type="domain" description="NADH-Ubiquinone oxidoreductase (complex I) chain 5 N-terminal" evidence="11">
    <location>
        <begin position="67"/>
        <end position="115"/>
    </location>
</feature>
<dbReference type="Pfam" id="PF00361">
    <property type="entry name" value="Proton_antipo_M"/>
    <property type="match status" value="1"/>
</dbReference>
<keyword evidence="2" id="KW-0813">Transport</keyword>
<feature type="transmembrane region" description="Helical" evidence="9">
    <location>
        <begin position="585"/>
        <end position="606"/>
    </location>
</feature>
<evidence type="ECO:0000259" key="13">
    <source>
        <dbReference type="Pfam" id="PF20501"/>
    </source>
</evidence>
<feature type="transmembrane region" description="Helical" evidence="9">
    <location>
        <begin position="618"/>
        <end position="639"/>
    </location>
</feature>
<evidence type="ECO:0000259" key="11">
    <source>
        <dbReference type="Pfam" id="PF00662"/>
    </source>
</evidence>
<dbReference type="PRINTS" id="PR01434">
    <property type="entry name" value="NADHDHGNASE5"/>
</dbReference>
<evidence type="ECO:0000256" key="3">
    <source>
        <dbReference type="ARBA" id="ARBA00022449"/>
    </source>
</evidence>
<organism evidence="14 15">
    <name type="scientific">Methanococcoides methylutens</name>
    <dbReference type="NCBI Taxonomy" id="2226"/>
    <lineage>
        <taxon>Archaea</taxon>
        <taxon>Methanobacteriati</taxon>
        <taxon>Methanobacteriota</taxon>
        <taxon>Stenosarchaea group</taxon>
        <taxon>Methanomicrobia</taxon>
        <taxon>Methanosarcinales</taxon>
        <taxon>Methanosarcinaceae</taxon>
        <taxon>Methanococcoides</taxon>
    </lineage>
</organism>
<dbReference type="Proteomes" id="UP000029859">
    <property type="component" value="Unassembled WGS sequence"/>
</dbReference>
<protein>
    <submittedName>
        <fullName evidence="14">Monovalent cation/H+ antiporter subunit A</fullName>
    </submittedName>
</protein>
<evidence type="ECO:0000256" key="1">
    <source>
        <dbReference type="ARBA" id="ARBA00004651"/>
    </source>
</evidence>
<feature type="transmembrane region" description="Helical" evidence="9">
    <location>
        <begin position="379"/>
        <end position="401"/>
    </location>
</feature>
<dbReference type="InterPro" id="IPR001516">
    <property type="entry name" value="Proton_antipo_N"/>
</dbReference>
<keyword evidence="7" id="KW-0406">Ion transport</keyword>
<feature type="transmembrane region" description="Helical" evidence="9">
    <location>
        <begin position="331"/>
        <end position="358"/>
    </location>
</feature>
<evidence type="ECO:0000256" key="2">
    <source>
        <dbReference type="ARBA" id="ARBA00022448"/>
    </source>
</evidence>
<feature type="transmembrane region" description="Helical" evidence="9">
    <location>
        <begin position="213"/>
        <end position="238"/>
    </location>
</feature>
<feature type="transmembrane region" description="Helical" evidence="9">
    <location>
        <begin position="707"/>
        <end position="729"/>
    </location>
</feature>
<evidence type="ECO:0000313" key="14">
    <source>
        <dbReference type="EMBL" id="KGK99600.1"/>
    </source>
</evidence>
<keyword evidence="4" id="KW-1003">Cell membrane</keyword>
<evidence type="ECO:0000313" key="15">
    <source>
        <dbReference type="Proteomes" id="UP000029859"/>
    </source>
</evidence>
<dbReference type="NCBIfam" id="NF009289">
    <property type="entry name" value="PRK12649.1"/>
    <property type="match status" value="1"/>
</dbReference>
<dbReference type="AlphaFoldDB" id="A0A099T341"/>
<comment type="subcellular location">
    <subcellularLocation>
        <location evidence="1">Cell membrane</location>
        <topology evidence="1">Multi-pass membrane protein</topology>
    </subcellularLocation>
</comment>